<gene>
    <name evidence="1" type="ORF">Phou_090270</name>
</gene>
<dbReference type="EMBL" id="BLPF01000004">
    <property type="protein sequence ID" value="GFJ84847.1"/>
    <property type="molecule type" value="Genomic_DNA"/>
</dbReference>
<evidence type="ECO:0000313" key="2">
    <source>
        <dbReference type="Proteomes" id="UP000482800"/>
    </source>
</evidence>
<dbReference type="AlphaFoldDB" id="A0A6V8KSS4"/>
<reference evidence="1 2" key="2">
    <citation type="submission" date="2020-03" db="EMBL/GenBank/DDBJ databases">
        <authorList>
            <person name="Ichikawa N."/>
            <person name="Kimura A."/>
            <person name="Kitahashi Y."/>
            <person name="Uohara A."/>
        </authorList>
    </citation>
    <scope>NUCLEOTIDE SEQUENCE [LARGE SCALE GENOMIC DNA]</scope>
    <source>
        <strain evidence="1 2">NBRC 108639</strain>
    </source>
</reference>
<accession>A0A6V8KSS4</accession>
<sequence>MADELERLIDLDDNELYGMLGKALGPKDFGPGDVQAYARLGRAWFQQHAKDLQQMICQSGGARVLLDGGERYDRLVEAASVADAVATILDRDTVYIFSVLVAKMGLAAFCQVGA</sequence>
<reference evidence="1 2" key="1">
    <citation type="submission" date="2020-03" db="EMBL/GenBank/DDBJ databases">
        <title>Whole genome shotgun sequence of Phytohabitans houttuyneae NBRC 108639.</title>
        <authorList>
            <person name="Komaki H."/>
            <person name="Tamura T."/>
        </authorList>
    </citation>
    <scope>NUCLEOTIDE SEQUENCE [LARGE SCALE GENOMIC DNA]</scope>
    <source>
        <strain evidence="1 2">NBRC 108639</strain>
    </source>
</reference>
<evidence type="ECO:0000313" key="1">
    <source>
        <dbReference type="EMBL" id="GFJ84847.1"/>
    </source>
</evidence>
<dbReference type="Proteomes" id="UP000482800">
    <property type="component" value="Unassembled WGS sequence"/>
</dbReference>
<comment type="caution">
    <text evidence="1">The sequence shown here is derived from an EMBL/GenBank/DDBJ whole genome shotgun (WGS) entry which is preliminary data.</text>
</comment>
<name>A0A6V8KSS4_9ACTN</name>
<keyword evidence="2" id="KW-1185">Reference proteome</keyword>
<dbReference type="RefSeq" id="WP_173069615.1">
    <property type="nucleotide sequence ID" value="NZ_BAABGO010000048.1"/>
</dbReference>
<organism evidence="1 2">
    <name type="scientific">Phytohabitans houttuyneae</name>
    <dbReference type="NCBI Taxonomy" id="1076126"/>
    <lineage>
        <taxon>Bacteria</taxon>
        <taxon>Bacillati</taxon>
        <taxon>Actinomycetota</taxon>
        <taxon>Actinomycetes</taxon>
        <taxon>Micromonosporales</taxon>
        <taxon>Micromonosporaceae</taxon>
    </lineage>
</organism>
<protein>
    <submittedName>
        <fullName evidence="1">Uncharacterized protein</fullName>
    </submittedName>
</protein>
<proteinExistence type="predicted"/>